<dbReference type="PIRSF" id="PIRSF002401">
    <property type="entry name" value="GTP_bd_Obg/CgtA"/>
    <property type="match status" value="1"/>
</dbReference>
<evidence type="ECO:0000256" key="3">
    <source>
        <dbReference type="ARBA" id="ARBA00022723"/>
    </source>
</evidence>
<dbReference type="Gene3D" id="2.70.210.12">
    <property type="entry name" value="GTP1/OBG domain"/>
    <property type="match status" value="1"/>
</dbReference>
<feature type="domain" description="Obg" evidence="10">
    <location>
        <begin position="1"/>
        <end position="158"/>
    </location>
</feature>
<dbReference type="AlphaFoldDB" id="A0A932FXS4"/>
<evidence type="ECO:0000259" key="9">
    <source>
        <dbReference type="PROSITE" id="PS51710"/>
    </source>
</evidence>
<dbReference type="HAMAP" id="MF_01454">
    <property type="entry name" value="GTPase_Obg"/>
    <property type="match status" value="1"/>
</dbReference>
<dbReference type="SUPFAM" id="SSF52540">
    <property type="entry name" value="P-loop containing nucleoside triphosphate hydrolases"/>
    <property type="match status" value="1"/>
</dbReference>
<proteinExistence type="inferred from homology"/>
<dbReference type="GO" id="GO:0000287">
    <property type="term" value="F:magnesium ion binding"/>
    <property type="evidence" value="ECO:0007669"/>
    <property type="project" value="InterPro"/>
</dbReference>
<dbReference type="InterPro" id="IPR006074">
    <property type="entry name" value="GTP1-OBG_CS"/>
</dbReference>
<organism evidence="11 12">
    <name type="scientific">Tectimicrobiota bacterium</name>
    <dbReference type="NCBI Taxonomy" id="2528274"/>
    <lineage>
        <taxon>Bacteria</taxon>
        <taxon>Pseudomonadati</taxon>
        <taxon>Nitrospinota/Tectimicrobiota group</taxon>
        <taxon>Candidatus Tectimicrobiota</taxon>
    </lineage>
</organism>
<evidence type="ECO:0000256" key="1">
    <source>
        <dbReference type="ARBA" id="ARBA00007699"/>
    </source>
</evidence>
<evidence type="ECO:0000313" key="11">
    <source>
        <dbReference type="EMBL" id="MBI2875789.1"/>
    </source>
</evidence>
<dbReference type="InterPro" id="IPR027417">
    <property type="entry name" value="P-loop_NTPase"/>
</dbReference>
<accession>A0A932FXS4</accession>
<dbReference type="Pfam" id="PF01926">
    <property type="entry name" value="MMR_HSR1"/>
    <property type="match status" value="1"/>
</dbReference>
<evidence type="ECO:0000256" key="4">
    <source>
        <dbReference type="ARBA" id="ARBA00022741"/>
    </source>
</evidence>
<feature type="non-terminal residue" evidence="11">
    <location>
        <position position="250"/>
    </location>
</feature>
<dbReference type="Pfam" id="PF01018">
    <property type="entry name" value="GTP1_OBG"/>
    <property type="match status" value="1"/>
</dbReference>
<evidence type="ECO:0000313" key="12">
    <source>
        <dbReference type="Proteomes" id="UP000769766"/>
    </source>
</evidence>
<comment type="caution">
    <text evidence="11">The sequence shown here is derived from an EMBL/GenBank/DDBJ whole genome shotgun (WGS) entry which is preliminary data.</text>
</comment>
<keyword evidence="4" id="KW-0547">Nucleotide-binding</keyword>
<keyword evidence="6" id="KW-0460">Magnesium</keyword>
<sequence length="250" mass="26805">MFVDQVKIYVKAGDGGNGCLSFSRQRYQPRGGPNGGDGGQGGDVILQPSADLHTLLDFRYRPQNIARRGGHGSGNDRRGKDAPACILKVPVGTIVKDAESQEILGDLKQEGEPLVVARGGRGGWGNAHFKSSTNQAPRRVDEGKPGEERWLQLELKLMADVGLIGLPNAGKSTLLSRISAAHPKIAAYPFTTLAPKLGVVQLPDYRSFVVADIPGLIPGAHQGKGLGDRFLRHIERTRLLVHVVDLAGED</sequence>
<dbReference type="Gene3D" id="3.40.50.300">
    <property type="entry name" value="P-loop containing nucleotide triphosphate hydrolases"/>
    <property type="match status" value="1"/>
</dbReference>
<evidence type="ECO:0000256" key="8">
    <source>
        <dbReference type="SAM" id="MobiDB-lite"/>
    </source>
</evidence>
<keyword evidence="3" id="KW-0479">Metal-binding</keyword>
<feature type="domain" description="OBG-type G" evidence="9">
    <location>
        <begin position="159"/>
        <end position="250"/>
    </location>
</feature>
<reference evidence="11" key="1">
    <citation type="submission" date="2020-07" db="EMBL/GenBank/DDBJ databases">
        <title>Huge and variable diversity of episymbiotic CPR bacteria and DPANN archaea in groundwater ecosystems.</title>
        <authorList>
            <person name="He C.Y."/>
            <person name="Keren R."/>
            <person name="Whittaker M."/>
            <person name="Farag I.F."/>
            <person name="Doudna J."/>
            <person name="Cate J.H.D."/>
            <person name="Banfield J.F."/>
        </authorList>
    </citation>
    <scope>NUCLEOTIDE SEQUENCE</scope>
    <source>
        <strain evidence="11">NC_groundwater_672_Ag_B-0.1um_62_36</strain>
    </source>
</reference>
<dbReference type="GO" id="GO:0042254">
    <property type="term" value="P:ribosome biogenesis"/>
    <property type="evidence" value="ECO:0007669"/>
    <property type="project" value="UniProtKB-UniRule"/>
</dbReference>
<dbReference type="GO" id="GO:0043022">
    <property type="term" value="F:ribosome binding"/>
    <property type="evidence" value="ECO:0007669"/>
    <property type="project" value="UniProtKB-ARBA"/>
</dbReference>
<dbReference type="GO" id="GO:0003924">
    <property type="term" value="F:GTPase activity"/>
    <property type="evidence" value="ECO:0007669"/>
    <property type="project" value="InterPro"/>
</dbReference>
<keyword evidence="2" id="KW-0963">Cytoplasm</keyword>
<dbReference type="CDD" id="cd01898">
    <property type="entry name" value="Obg"/>
    <property type="match status" value="1"/>
</dbReference>
<dbReference type="FunFam" id="2.70.210.12:FF:000001">
    <property type="entry name" value="GTPase Obg"/>
    <property type="match status" value="1"/>
</dbReference>
<dbReference type="InterPro" id="IPR031167">
    <property type="entry name" value="G_OBG"/>
</dbReference>
<name>A0A932FXS4_UNCTE</name>
<dbReference type="NCBIfam" id="NF008956">
    <property type="entry name" value="PRK12299.1"/>
    <property type="match status" value="1"/>
</dbReference>
<evidence type="ECO:0000256" key="6">
    <source>
        <dbReference type="ARBA" id="ARBA00022842"/>
    </source>
</evidence>
<dbReference type="GO" id="GO:0005525">
    <property type="term" value="F:GTP binding"/>
    <property type="evidence" value="ECO:0007669"/>
    <property type="project" value="UniProtKB-KW"/>
</dbReference>
<evidence type="ECO:0000256" key="7">
    <source>
        <dbReference type="ARBA" id="ARBA00023134"/>
    </source>
</evidence>
<feature type="region of interest" description="Disordered" evidence="8">
    <location>
        <begin position="125"/>
        <end position="144"/>
    </location>
</feature>
<dbReference type="SUPFAM" id="SSF82051">
    <property type="entry name" value="Obg GTP-binding protein N-terminal domain"/>
    <property type="match status" value="1"/>
</dbReference>
<dbReference type="InterPro" id="IPR006073">
    <property type="entry name" value="GTP-bd"/>
</dbReference>
<gene>
    <name evidence="11" type="primary">obgE</name>
    <name evidence="11" type="ORF">HYY20_02785</name>
</gene>
<dbReference type="NCBIfam" id="TIGR02729">
    <property type="entry name" value="Obg_CgtA"/>
    <property type="match status" value="1"/>
</dbReference>
<dbReference type="PROSITE" id="PS00905">
    <property type="entry name" value="GTP1_OBG"/>
    <property type="match status" value="1"/>
</dbReference>
<dbReference type="Proteomes" id="UP000769766">
    <property type="component" value="Unassembled WGS sequence"/>
</dbReference>
<dbReference type="InterPro" id="IPR036726">
    <property type="entry name" value="GTP1_OBG_dom_sf"/>
</dbReference>
<evidence type="ECO:0000259" key="10">
    <source>
        <dbReference type="PROSITE" id="PS51883"/>
    </source>
</evidence>
<keyword evidence="7" id="KW-0342">GTP-binding</keyword>
<evidence type="ECO:0000256" key="5">
    <source>
        <dbReference type="ARBA" id="ARBA00022801"/>
    </source>
</evidence>
<dbReference type="InterPro" id="IPR014100">
    <property type="entry name" value="GTP-bd_Obg/CgtA"/>
</dbReference>
<comment type="similarity">
    <text evidence="1">Belongs to the TRAFAC class OBG-HflX-like GTPase superfamily. OBG GTPase family.</text>
</comment>
<dbReference type="PANTHER" id="PTHR11702:SF31">
    <property type="entry name" value="MITOCHONDRIAL RIBOSOME-ASSOCIATED GTPASE 2"/>
    <property type="match status" value="1"/>
</dbReference>
<dbReference type="PROSITE" id="PS51883">
    <property type="entry name" value="OBG"/>
    <property type="match status" value="1"/>
</dbReference>
<dbReference type="InterPro" id="IPR045086">
    <property type="entry name" value="OBG_GTPase"/>
</dbReference>
<dbReference type="PANTHER" id="PTHR11702">
    <property type="entry name" value="DEVELOPMENTALLY REGULATED GTP-BINDING PROTEIN-RELATED"/>
    <property type="match status" value="1"/>
</dbReference>
<dbReference type="EMBL" id="JACPRF010000083">
    <property type="protein sequence ID" value="MBI2875789.1"/>
    <property type="molecule type" value="Genomic_DNA"/>
</dbReference>
<dbReference type="PROSITE" id="PS51710">
    <property type="entry name" value="G_OBG"/>
    <property type="match status" value="1"/>
</dbReference>
<keyword evidence="5" id="KW-0378">Hydrolase</keyword>
<protein>
    <submittedName>
        <fullName evidence="11">GTPase ObgE</fullName>
    </submittedName>
</protein>
<evidence type="ECO:0000256" key="2">
    <source>
        <dbReference type="ARBA" id="ARBA00022490"/>
    </source>
</evidence>
<dbReference type="InterPro" id="IPR006169">
    <property type="entry name" value="GTP1_OBG_dom"/>
</dbReference>
<dbReference type="PRINTS" id="PR00326">
    <property type="entry name" value="GTP1OBG"/>
</dbReference>